<protein>
    <recommendedName>
        <fullName evidence="3">DDE Tnp4 domain-containing protein</fullName>
    </recommendedName>
</protein>
<evidence type="ECO:0000259" key="3">
    <source>
        <dbReference type="Pfam" id="PF13359"/>
    </source>
</evidence>
<comment type="caution">
    <text evidence="4">The sequence shown here is derived from an EMBL/GenBank/DDBJ whole genome shotgun (WGS) entry which is preliminary data.</text>
</comment>
<reference evidence="4" key="1">
    <citation type="journal article" date="2023" name="Insect Mol. Biol.">
        <title>Genome sequencing provides insights into the evolution of gene families encoding plant cell wall-degrading enzymes in longhorned beetles.</title>
        <authorList>
            <person name="Shin N.R."/>
            <person name="Okamura Y."/>
            <person name="Kirsch R."/>
            <person name="Pauchet Y."/>
        </authorList>
    </citation>
    <scope>NUCLEOTIDE SEQUENCE</scope>
    <source>
        <strain evidence="4">RBIC_L_NR</strain>
    </source>
</reference>
<evidence type="ECO:0000313" key="5">
    <source>
        <dbReference type="Proteomes" id="UP001162156"/>
    </source>
</evidence>
<feature type="domain" description="DDE Tnp4" evidence="3">
    <location>
        <begin position="11"/>
        <end position="61"/>
    </location>
</feature>
<evidence type="ECO:0000256" key="2">
    <source>
        <dbReference type="ARBA" id="ARBA00022723"/>
    </source>
</evidence>
<organism evidence="4 5">
    <name type="scientific">Rhamnusium bicolor</name>
    <dbReference type="NCBI Taxonomy" id="1586634"/>
    <lineage>
        <taxon>Eukaryota</taxon>
        <taxon>Metazoa</taxon>
        <taxon>Ecdysozoa</taxon>
        <taxon>Arthropoda</taxon>
        <taxon>Hexapoda</taxon>
        <taxon>Insecta</taxon>
        <taxon>Pterygota</taxon>
        <taxon>Neoptera</taxon>
        <taxon>Endopterygota</taxon>
        <taxon>Coleoptera</taxon>
        <taxon>Polyphaga</taxon>
        <taxon>Cucujiformia</taxon>
        <taxon>Chrysomeloidea</taxon>
        <taxon>Cerambycidae</taxon>
        <taxon>Lepturinae</taxon>
        <taxon>Rhagiini</taxon>
        <taxon>Rhamnusium</taxon>
    </lineage>
</organism>
<name>A0AAV8WJE5_9CUCU</name>
<accession>A0AAV8WJE5</accession>
<dbReference type="InterPro" id="IPR027806">
    <property type="entry name" value="HARBI1_dom"/>
</dbReference>
<proteinExistence type="predicted"/>
<dbReference type="AlphaFoldDB" id="A0AAV8WJE5"/>
<comment type="cofactor">
    <cofactor evidence="1">
        <name>a divalent metal cation</name>
        <dbReference type="ChEBI" id="CHEBI:60240"/>
    </cofactor>
</comment>
<evidence type="ECO:0000256" key="1">
    <source>
        <dbReference type="ARBA" id="ARBA00001968"/>
    </source>
</evidence>
<dbReference type="EMBL" id="JANEYF010005842">
    <property type="protein sequence ID" value="KAJ8926581.1"/>
    <property type="molecule type" value="Genomic_DNA"/>
</dbReference>
<keyword evidence="2" id="KW-0479">Metal-binding</keyword>
<dbReference type="Pfam" id="PF13359">
    <property type="entry name" value="DDE_Tnp_4"/>
    <property type="match status" value="1"/>
</dbReference>
<evidence type="ECO:0000313" key="4">
    <source>
        <dbReference type="EMBL" id="KAJ8926581.1"/>
    </source>
</evidence>
<sequence length="134" mass="15284">MSNALLTNALVHKWHLLSRARRVIESAFGILSGRWRIFRGPINASVSTTIKITQATIYLHNFIMRHELNMAISERRYSLADCLGEDSGALIDIGRTGSNTFSRNASNIRDDFAEYFEGIGAVHWQWEKVLQNEF</sequence>
<dbReference type="Proteomes" id="UP001162156">
    <property type="component" value="Unassembled WGS sequence"/>
</dbReference>
<keyword evidence="5" id="KW-1185">Reference proteome</keyword>
<dbReference type="GO" id="GO:0046872">
    <property type="term" value="F:metal ion binding"/>
    <property type="evidence" value="ECO:0007669"/>
    <property type="project" value="UniProtKB-KW"/>
</dbReference>
<gene>
    <name evidence="4" type="ORF">NQ314_021034</name>
</gene>